<organism evidence="1">
    <name type="scientific">Anguilla anguilla</name>
    <name type="common">European freshwater eel</name>
    <name type="synonym">Muraena anguilla</name>
    <dbReference type="NCBI Taxonomy" id="7936"/>
    <lineage>
        <taxon>Eukaryota</taxon>
        <taxon>Metazoa</taxon>
        <taxon>Chordata</taxon>
        <taxon>Craniata</taxon>
        <taxon>Vertebrata</taxon>
        <taxon>Euteleostomi</taxon>
        <taxon>Actinopterygii</taxon>
        <taxon>Neopterygii</taxon>
        <taxon>Teleostei</taxon>
        <taxon>Anguilliformes</taxon>
        <taxon>Anguillidae</taxon>
        <taxon>Anguilla</taxon>
    </lineage>
</organism>
<dbReference type="AlphaFoldDB" id="A0A0E9UT39"/>
<evidence type="ECO:0000313" key="1">
    <source>
        <dbReference type="EMBL" id="JAH68138.1"/>
    </source>
</evidence>
<protein>
    <submittedName>
        <fullName evidence="1">Uncharacterized protein</fullName>
    </submittedName>
</protein>
<accession>A0A0E9UT39</accession>
<reference evidence="1" key="1">
    <citation type="submission" date="2014-11" db="EMBL/GenBank/DDBJ databases">
        <authorList>
            <person name="Amaro Gonzalez C."/>
        </authorList>
    </citation>
    <scope>NUCLEOTIDE SEQUENCE</scope>
</reference>
<proteinExistence type="predicted"/>
<reference evidence="1" key="2">
    <citation type="journal article" date="2015" name="Fish Shellfish Immunol.">
        <title>Early steps in the European eel (Anguilla anguilla)-Vibrio vulnificus interaction in the gills: Role of the RtxA13 toxin.</title>
        <authorList>
            <person name="Callol A."/>
            <person name="Pajuelo D."/>
            <person name="Ebbesson L."/>
            <person name="Teles M."/>
            <person name="MacKenzie S."/>
            <person name="Amaro C."/>
        </authorList>
    </citation>
    <scope>NUCLEOTIDE SEQUENCE</scope>
</reference>
<dbReference type="EMBL" id="GBXM01040439">
    <property type="protein sequence ID" value="JAH68138.1"/>
    <property type="molecule type" value="Transcribed_RNA"/>
</dbReference>
<name>A0A0E9UT39_ANGAN</name>
<sequence length="32" mass="3744">MVHLNGKCLWYLSISLWSNQANKPFCFQMNVA</sequence>